<dbReference type="FunFam" id="3.30.1390.20:FF:000004">
    <property type="entry name" value="60S ribosomal protein L7"/>
    <property type="match status" value="1"/>
</dbReference>
<feature type="non-terminal residue" evidence="5">
    <location>
        <position position="1"/>
    </location>
</feature>
<protein>
    <submittedName>
        <fullName evidence="5">60S ribosomal protein L7</fullName>
    </submittedName>
</protein>
<dbReference type="SUPFAM" id="SSF55129">
    <property type="entry name" value="Ribosomal protein L30p/L7e"/>
    <property type="match status" value="1"/>
</dbReference>
<feature type="domain" description="Large ribosomal subunit protein uL30-like ferredoxin-like fold" evidence="4">
    <location>
        <begin position="31"/>
        <end position="81"/>
    </location>
</feature>
<dbReference type="Pfam" id="PF00327">
    <property type="entry name" value="Ribosomal_L30"/>
    <property type="match status" value="1"/>
</dbReference>
<dbReference type="InterPro" id="IPR039699">
    <property type="entry name" value="Ribosomal_uL30"/>
</dbReference>
<evidence type="ECO:0000259" key="4">
    <source>
        <dbReference type="Pfam" id="PF00327"/>
    </source>
</evidence>
<dbReference type="InterPro" id="IPR036919">
    <property type="entry name" value="Ribo_uL30_ferredoxin-like_sf"/>
</dbReference>
<evidence type="ECO:0000256" key="1">
    <source>
        <dbReference type="ARBA" id="ARBA00007594"/>
    </source>
</evidence>
<dbReference type="EMBL" id="KL373859">
    <property type="protein sequence ID" value="KFP82368.1"/>
    <property type="molecule type" value="Genomic_DNA"/>
</dbReference>
<dbReference type="GO" id="GO:0003723">
    <property type="term" value="F:RNA binding"/>
    <property type="evidence" value="ECO:0007669"/>
    <property type="project" value="TreeGrafter"/>
</dbReference>
<organism evidence="5 6">
    <name type="scientific">Apaloderma vittatum</name>
    <name type="common">Bar-tailed trogon</name>
    <dbReference type="NCBI Taxonomy" id="57397"/>
    <lineage>
        <taxon>Eukaryota</taxon>
        <taxon>Metazoa</taxon>
        <taxon>Chordata</taxon>
        <taxon>Craniata</taxon>
        <taxon>Vertebrata</taxon>
        <taxon>Euteleostomi</taxon>
        <taxon>Archelosauria</taxon>
        <taxon>Archosauria</taxon>
        <taxon>Dinosauria</taxon>
        <taxon>Saurischia</taxon>
        <taxon>Theropoda</taxon>
        <taxon>Coelurosauria</taxon>
        <taxon>Aves</taxon>
        <taxon>Neognathae</taxon>
        <taxon>Neoaves</taxon>
        <taxon>Telluraves</taxon>
        <taxon>Coraciimorphae</taxon>
        <taxon>Trogoniformes</taxon>
        <taxon>Trogonidae</taxon>
        <taxon>Apaloderma</taxon>
    </lineage>
</organism>
<evidence type="ECO:0000256" key="2">
    <source>
        <dbReference type="ARBA" id="ARBA00022980"/>
    </source>
</evidence>
<keyword evidence="6" id="KW-1185">Reference proteome</keyword>
<evidence type="ECO:0000313" key="5">
    <source>
        <dbReference type="EMBL" id="KFP82368.1"/>
    </source>
</evidence>
<evidence type="ECO:0000256" key="3">
    <source>
        <dbReference type="ARBA" id="ARBA00023274"/>
    </source>
</evidence>
<name>A0A091MXZ1_APAVI</name>
<dbReference type="GO" id="GO:0022625">
    <property type="term" value="C:cytosolic large ribosomal subunit"/>
    <property type="evidence" value="ECO:0007669"/>
    <property type="project" value="TreeGrafter"/>
</dbReference>
<sequence length="95" mass="10988">QHRHIYRQEIHMTRIAQKAGNYYVSAEPKLVFVIRIRDTNGVSPRVYKVMQLLHLRQILNGTFVKLNKASINMLGIAEPCVAWGYPNLKCVQLLL</sequence>
<feature type="non-terminal residue" evidence="5">
    <location>
        <position position="95"/>
    </location>
</feature>
<dbReference type="PANTHER" id="PTHR11524:SF12">
    <property type="entry name" value="LARGE RIBOSOMAL SUBUNIT PROTEIN UL30"/>
    <property type="match status" value="1"/>
</dbReference>
<evidence type="ECO:0000313" key="6">
    <source>
        <dbReference type="Proteomes" id="UP000054244"/>
    </source>
</evidence>
<dbReference type="GO" id="GO:0000463">
    <property type="term" value="P:maturation of LSU-rRNA from tricistronic rRNA transcript (SSU-rRNA, 5.8S rRNA, LSU-rRNA)"/>
    <property type="evidence" value="ECO:0007669"/>
    <property type="project" value="TreeGrafter"/>
</dbReference>
<dbReference type="PANTHER" id="PTHR11524">
    <property type="entry name" value="60S RIBOSOMAL PROTEIN L7"/>
    <property type="match status" value="1"/>
</dbReference>
<proteinExistence type="inferred from homology"/>
<accession>A0A091MXZ1</accession>
<dbReference type="InterPro" id="IPR016082">
    <property type="entry name" value="Ribosomal_uL30_ferredoxin-like"/>
</dbReference>
<dbReference type="GO" id="GO:0003735">
    <property type="term" value="F:structural constituent of ribosome"/>
    <property type="evidence" value="ECO:0007669"/>
    <property type="project" value="TreeGrafter"/>
</dbReference>
<dbReference type="Proteomes" id="UP000054244">
    <property type="component" value="Unassembled WGS sequence"/>
</dbReference>
<gene>
    <name evidence="5" type="ORF">N311_06448</name>
</gene>
<comment type="similarity">
    <text evidence="1">Belongs to the universal ribosomal protein uL30 family.</text>
</comment>
<keyword evidence="2 5" id="KW-0689">Ribosomal protein</keyword>
<dbReference type="AlphaFoldDB" id="A0A091MXZ1"/>
<keyword evidence="3" id="KW-0687">Ribonucleoprotein</keyword>
<reference evidence="5 6" key="1">
    <citation type="submission" date="2014-04" db="EMBL/GenBank/DDBJ databases">
        <title>Genome evolution of avian class.</title>
        <authorList>
            <person name="Zhang G."/>
            <person name="Li C."/>
        </authorList>
    </citation>
    <scope>NUCLEOTIDE SEQUENCE [LARGE SCALE GENOMIC DNA]</scope>
    <source>
        <strain evidence="5">BGI_N311</strain>
    </source>
</reference>
<dbReference type="Gene3D" id="3.30.1390.20">
    <property type="entry name" value="Ribosomal protein L30, ferredoxin-like fold domain"/>
    <property type="match status" value="1"/>
</dbReference>